<evidence type="ECO:0000313" key="2">
    <source>
        <dbReference type="Proteomes" id="UP001055879"/>
    </source>
</evidence>
<dbReference type="Proteomes" id="UP001055879">
    <property type="component" value="Linkage Group LG18"/>
</dbReference>
<accession>A0ACB8XE08</accession>
<proteinExistence type="predicted"/>
<sequence length="135" mass="15160">MEAIGLLLTFPMSSYLEQQLDKRFNLIRLWNFPKRNDFFKENATAIRAVVGKANANANRELIDSLPTLEIVSSFSVVLEKEKGIRVTNTPDVLTEDVADLAIGLMLSTLRRISSCSRSFNWKDGGRLVVVVLSDK</sequence>
<protein>
    <submittedName>
        <fullName evidence="1">Uncharacterized protein</fullName>
    </submittedName>
</protein>
<keyword evidence="2" id="KW-1185">Reference proteome</keyword>
<dbReference type="EMBL" id="CM042064">
    <property type="protein sequence ID" value="KAI3665177.1"/>
    <property type="molecule type" value="Genomic_DNA"/>
</dbReference>
<organism evidence="1 2">
    <name type="scientific">Arctium lappa</name>
    <name type="common">Greater burdock</name>
    <name type="synonym">Lappa major</name>
    <dbReference type="NCBI Taxonomy" id="4217"/>
    <lineage>
        <taxon>Eukaryota</taxon>
        <taxon>Viridiplantae</taxon>
        <taxon>Streptophyta</taxon>
        <taxon>Embryophyta</taxon>
        <taxon>Tracheophyta</taxon>
        <taxon>Spermatophyta</taxon>
        <taxon>Magnoliopsida</taxon>
        <taxon>eudicotyledons</taxon>
        <taxon>Gunneridae</taxon>
        <taxon>Pentapetalae</taxon>
        <taxon>asterids</taxon>
        <taxon>campanulids</taxon>
        <taxon>Asterales</taxon>
        <taxon>Asteraceae</taxon>
        <taxon>Carduoideae</taxon>
        <taxon>Cardueae</taxon>
        <taxon>Arctiinae</taxon>
        <taxon>Arctium</taxon>
    </lineage>
</organism>
<name>A0ACB8XE08_ARCLA</name>
<evidence type="ECO:0000313" key="1">
    <source>
        <dbReference type="EMBL" id="KAI3665177.1"/>
    </source>
</evidence>
<reference evidence="1 2" key="2">
    <citation type="journal article" date="2022" name="Mol. Ecol. Resour.">
        <title>The genomes of chicory, endive, great burdock and yacon provide insights into Asteraceae paleo-polyploidization history and plant inulin production.</title>
        <authorList>
            <person name="Fan W."/>
            <person name="Wang S."/>
            <person name="Wang H."/>
            <person name="Wang A."/>
            <person name="Jiang F."/>
            <person name="Liu H."/>
            <person name="Zhao H."/>
            <person name="Xu D."/>
            <person name="Zhang Y."/>
        </authorList>
    </citation>
    <scope>NUCLEOTIDE SEQUENCE [LARGE SCALE GENOMIC DNA]</scope>
    <source>
        <strain evidence="2">cv. Niubang</strain>
    </source>
</reference>
<comment type="caution">
    <text evidence="1">The sequence shown here is derived from an EMBL/GenBank/DDBJ whole genome shotgun (WGS) entry which is preliminary data.</text>
</comment>
<gene>
    <name evidence="1" type="ORF">L6452_43800</name>
</gene>
<reference evidence="2" key="1">
    <citation type="journal article" date="2022" name="Mol. Ecol. Resour.">
        <title>The genomes of chicory, endive, great burdock and yacon provide insights into Asteraceae palaeo-polyploidization history and plant inulin production.</title>
        <authorList>
            <person name="Fan W."/>
            <person name="Wang S."/>
            <person name="Wang H."/>
            <person name="Wang A."/>
            <person name="Jiang F."/>
            <person name="Liu H."/>
            <person name="Zhao H."/>
            <person name="Xu D."/>
            <person name="Zhang Y."/>
        </authorList>
    </citation>
    <scope>NUCLEOTIDE SEQUENCE [LARGE SCALE GENOMIC DNA]</scope>
    <source>
        <strain evidence="2">cv. Niubang</strain>
    </source>
</reference>